<organism evidence="4 5">
    <name type="scientific">Sphingobacterium gobiense</name>
    <dbReference type="NCBI Taxonomy" id="1382456"/>
    <lineage>
        <taxon>Bacteria</taxon>
        <taxon>Pseudomonadati</taxon>
        <taxon>Bacteroidota</taxon>
        <taxon>Sphingobacteriia</taxon>
        <taxon>Sphingobacteriales</taxon>
        <taxon>Sphingobacteriaceae</taxon>
        <taxon>Sphingobacterium</taxon>
    </lineage>
</organism>
<comment type="caution">
    <text evidence="4">The sequence shown here is derived from an EMBL/GenBank/DDBJ whole genome shotgun (WGS) entry which is preliminary data.</text>
</comment>
<evidence type="ECO:0000259" key="2">
    <source>
        <dbReference type="Pfam" id="PF04773"/>
    </source>
</evidence>
<dbReference type="PANTHER" id="PTHR30273:SF2">
    <property type="entry name" value="PROTEIN FECR"/>
    <property type="match status" value="1"/>
</dbReference>
<dbReference type="InterPro" id="IPR032508">
    <property type="entry name" value="FecR_C"/>
</dbReference>
<dbReference type="AlphaFoldDB" id="A0A2S9JTW8"/>
<dbReference type="OrthoDB" id="1097347at2"/>
<dbReference type="Pfam" id="PF16344">
    <property type="entry name" value="FecR_C"/>
    <property type="match status" value="1"/>
</dbReference>
<proteinExistence type="predicted"/>
<evidence type="ECO:0000313" key="4">
    <source>
        <dbReference type="EMBL" id="PRD56693.1"/>
    </source>
</evidence>
<reference evidence="4 5" key="1">
    <citation type="submission" date="2018-02" db="EMBL/GenBank/DDBJ databases">
        <title>The draft genome of Sphingobacterium gobiense H7.</title>
        <authorList>
            <person name="Li L."/>
            <person name="Liu L."/>
            <person name="Zhang X."/>
            <person name="Wang T."/>
            <person name="Liang L."/>
        </authorList>
    </citation>
    <scope>NUCLEOTIDE SEQUENCE [LARGE SCALE GENOMIC DNA]</scope>
    <source>
        <strain evidence="4 5">ACCC 05757</strain>
    </source>
</reference>
<keyword evidence="1" id="KW-0812">Transmembrane</keyword>
<dbReference type="EMBL" id="PVBS01000001">
    <property type="protein sequence ID" value="PRD56693.1"/>
    <property type="molecule type" value="Genomic_DNA"/>
</dbReference>
<accession>A0A2S9JTW8</accession>
<dbReference type="InterPro" id="IPR006860">
    <property type="entry name" value="FecR"/>
</dbReference>
<gene>
    <name evidence="4" type="ORF">C5749_05535</name>
</gene>
<evidence type="ECO:0008006" key="6">
    <source>
        <dbReference type="Google" id="ProtNLM"/>
    </source>
</evidence>
<feature type="domain" description="FecR protein" evidence="2">
    <location>
        <begin position="155"/>
        <end position="254"/>
    </location>
</feature>
<feature type="domain" description="Protein FecR C-terminal" evidence="3">
    <location>
        <begin position="296"/>
        <end position="363"/>
    </location>
</feature>
<protein>
    <recommendedName>
        <fullName evidence="6">Iron dicitrate transport regulator FecR</fullName>
    </recommendedName>
</protein>
<dbReference type="InterPro" id="IPR012373">
    <property type="entry name" value="Ferrdict_sens_TM"/>
</dbReference>
<evidence type="ECO:0000313" key="5">
    <source>
        <dbReference type="Proteomes" id="UP000238642"/>
    </source>
</evidence>
<keyword evidence="1" id="KW-0472">Membrane</keyword>
<evidence type="ECO:0000256" key="1">
    <source>
        <dbReference type="SAM" id="Phobius"/>
    </source>
</evidence>
<sequence length="366" mass="41761">MKEKDLFDLIEKYKKGDISSAEKRILFQWYNEELFNKNVDSFEEDVALEHIINLDKQFGKRTKTPIIWLRYAAAVLAFLLCFWGLFALLEKPRQDILAEENDTPSPPTIKAYAFLSNGDSILLDGEVNKLKSINLNEQVIGKLSHNDSTRDLWITIKTPMSGKFQFILPDGSAVWLNTDSELSYPQSFGHSAREVKLIGEAYFEVAKQQENNRHIPFVVRSSQQDVKVLGTKFNITAYPNDRISTTTLIEGAVEVTARSKTETLLLRPNEQTVISSTGMEKNPVRSADITSWMQGYIVLRELDLPSIARIIERNYGVSFVDKNLPSDVKISGELQTDVNLEDLLHTLQINTGIKFKREGRRIIMER</sequence>
<feature type="transmembrane region" description="Helical" evidence="1">
    <location>
        <begin position="68"/>
        <end position="89"/>
    </location>
</feature>
<keyword evidence="1" id="KW-1133">Transmembrane helix</keyword>
<dbReference type="Pfam" id="PF04773">
    <property type="entry name" value="FecR"/>
    <property type="match status" value="1"/>
</dbReference>
<dbReference type="PANTHER" id="PTHR30273">
    <property type="entry name" value="PERIPLASMIC SIGNAL SENSOR AND SIGMA FACTOR ACTIVATOR FECR-RELATED"/>
    <property type="match status" value="1"/>
</dbReference>
<dbReference type="Gene3D" id="3.55.50.30">
    <property type="match status" value="1"/>
</dbReference>
<keyword evidence="5" id="KW-1185">Reference proteome</keyword>
<name>A0A2S9JTW8_9SPHI</name>
<dbReference type="RefSeq" id="WP_105723743.1">
    <property type="nucleotide sequence ID" value="NZ_PVBS01000001.1"/>
</dbReference>
<dbReference type="GO" id="GO:0016989">
    <property type="term" value="F:sigma factor antagonist activity"/>
    <property type="evidence" value="ECO:0007669"/>
    <property type="project" value="TreeGrafter"/>
</dbReference>
<evidence type="ECO:0000259" key="3">
    <source>
        <dbReference type="Pfam" id="PF16344"/>
    </source>
</evidence>
<dbReference type="Proteomes" id="UP000238642">
    <property type="component" value="Unassembled WGS sequence"/>
</dbReference>
<dbReference type="Gene3D" id="2.60.120.1440">
    <property type="match status" value="1"/>
</dbReference>